<evidence type="ECO:0000313" key="3">
    <source>
        <dbReference type="Proteomes" id="UP000054477"/>
    </source>
</evidence>
<dbReference type="HOGENOM" id="CLU_2996803_0_0_1"/>
<accession>A0A0C9WGK0</accession>
<proteinExistence type="predicted"/>
<feature type="compositionally biased region" description="Basic and acidic residues" evidence="1">
    <location>
        <begin position="12"/>
        <end position="31"/>
    </location>
</feature>
<organism evidence="2 3">
    <name type="scientific">Laccaria amethystina LaAM-08-1</name>
    <dbReference type="NCBI Taxonomy" id="1095629"/>
    <lineage>
        <taxon>Eukaryota</taxon>
        <taxon>Fungi</taxon>
        <taxon>Dikarya</taxon>
        <taxon>Basidiomycota</taxon>
        <taxon>Agaricomycotina</taxon>
        <taxon>Agaricomycetes</taxon>
        <taxon>Agaricomycetidae</taxon>
        <taxon>Agaricales</taxon>
        <taxon>Agaricineae</taxon>
        <taxon>Hydnangiaceae</taxon>
        <taxon>Laccaria</taxon>
    </lineage>
</organism>
<keyword evidence="3" id="KW-1185">Reference proteome</keyword>
<sequence length="57" mass="6342">MRISDKISGGTKEGRDVRQTEDGRQEVELGRRLPARGVRTSTSTTLVLACWSPRDVI</sequence>
<reference evidence="2 3" key="1">
    <citation type="submission" date="2014-04" db="EMBL/GenBank/DDBJ databases">
        <authorList>
            <consortium name="DOE Joint Genome Institute"/>
            <person name="Kuo A."/>
            <person name="Kohler A."/>
            <person name="Nagy L.G."/>
            <person name="Floudas D."/>
            <person name="Copeland A."/>
            <person name="Barry K.W."/>
            <person name="Cichocki N."/>
            <person name="Veneault-Fourrey C."/>
            <person name="LaButti K."/>
            <person name="Lindquist E.A."/>
            <person name="Lipzen A."/>
            <person name="Lundell T."/>
            <person name="Morin E."/>
            <person name="Murat C."/>
            <person name="Sun H."/>
            <person name="Tunlid A."/>
            <person name="Henrissat B."/>
            <person name="Grigoriev I.V."/>
            <person name="Hibbett D.S."/>
            <person name="Martin F."/>
            <person name="Nordberg H.P."/>
            <person name="Cantor M.N."/>
            <person name="Hua S.X."/>
        </authorList>
    </citation>
    <scope>NUCLEOTIDE SEQUENCE [LARGE SCALE GENOMIC DNA]</scope>
    <source>
        <strain evidence="2 3">LaAM-08-1</strain>
    </source>
</reference>
<evidence type="ECO:0000256" key="1">
    <source>
        <dbReference type="SAM" id="MobiDB-lite"/>
    </source>
</evidence>
<dbReference type="EMBL" id="KN839598">
    <property type="protein sequence ID" value="KIJ89579.1"/>
    <property type="molecule type" value="Genomic_DNA"/>
</dbReference>
<dbReference type="Proteomes" id="UP000054477">
    <property type="component" value="Unassembled WGS sequence"/>
</dbReference>
<evidence type="ECO:0000313" key="2">
    <source>
        <dbReference type="EMBL" id="KIJ89579.1"/>
    </source>
</evidence>
<reference evidence="3" key="2">
    <citation type="submission" date="2015-01" db="EMBL/GenBank/DDBJ databases">
        <title>Evolutionary Origins and Diversification of the Mycorrhizal Mutualists.</title>
        <authorList>
            <consortium name="DOE Joint Genome Institute"/>
            <consortium name="Mycorrhizal Genomics Consortium"/>
            <person name="Kohler A."/>
            <person name="Kuo A."/>
            <person name="Nagy L.G."/>
            <person name="Floudas D."/>
            <person name="Copeland A."/>
            <person name="Barry K.W."/>
            <person name="Cichocki N."/>
            <person name="Veneault-Fourrey C."/>
            <person name="LaButti K."/>
            <person name="Lindquist E.A."/>
            <person name="Lipzen A."/>
            <person name="Lundell T."/>
            <person name="Morin E."/>
            <person name="Murat C."/>
            <person name="Riley R."/>
            <person name="Ohm R."/>
            <person name="Sun H."/>
            <person name="Tunlid A."/>
            <person name="Henrissat B."/>
            <person name="Grigoriev I.V."/>
            <person name="Hibbett D.S."/>
            <person name="Martin F."/>
        </authorList>
    </citation>
    <scope>NUCLEOTIDE SEQUENCE [LARGE SCALE GENOMIC DNA]</scope>
    <source>
        <strain evidence="3">LaAM-08-1</strain>
    </source>
</reference>
<dbReference type="AlphaFoldDB" id="A0A0C9WGK0"/>
<name>A0A0C9WGK0_9AGAR</name>
<feature type="region of interest" description="Disordered" evidence="1">
    <location>
        <begin position="1"/>
        <end position="36"/>
    </location>
</feature>
<gene>
    <name evidence="2" type="ORF">K443DRAFT_161404</name>
</gene>
<protein>
    <submittedName>
        <fullName evidence="2">Unplaced genomic scaffold K443scaffold_1063, whole genome shotgun sequence</fullName>
    </submittedName>
</protein>